<evidence type="ECO:0000256" key="1">
    <source>
        <dbReference type="ARBA" id="ARBA00022737"/>
    </source>
</evidence>
<evidence type="ECO:0000256" key="4">
    <source>
        <dbReference type="SAM" id="MobiDB-lite"/>
    </source>
</evidence>
<dbReference type="PROSITE" id="PS50005">
    <property type="entry name" value="TPR"/>
    <property type="match status" value="1"/>
</dbReference>
<protein>
    <submittedName>
        <fullName evidence="5">Uncharacterized protein</fullName>
    </submittedName>
</protein>
<dbReference type="SMART" id="SM00028">
    <property type="entry name" value="TPR"/>
    <property type="match status" value="3"/>
</dbReference>
<dbReference type="InterPro" id="IPR019734">
    <property type="entry name" value="TPR_rpt"/>
</dbReference>
<organism evidence="5">
    <name type="scientific">uncultured marine group II/III euryarchaeote KM3_80_H04</name>
    <dbReference type="NCBI Taxonomy" id="1456516"/>
    <lineage>
        <taxon>Archaea</taxon>
        <taxon>Methanobacteriati</taxon>
        <taxon>Methanobacteriota</taxon>
        <taxon>environmental samples</taxon>
    </lineage>
</organism>
<accession>A0A075HRG5</accession>
<evidence type="ECO:0000256" key="2">
    <source>
        <dbReference type="ARBA" id="ARBA00022803"/>
    </source>
</evidence>
<dbReference type="PANTHER" id="PTHR44943:SF8">
    <property type="entry name" value="TPR REPEAT-CONTAINING PROTEIN MJ0263"/>
    <property type="match status" value="1"/>
</dbReference>
<reference evidence="5" key="1">
    <citation type="journal article" date="2014" name="Genome Biol. Evol.">
        <title>Pangenome evidence for extensive interdomain horizontal transfer affecting lineage core and shell genes in uncultured planktonic thaumarchaeota and euryarchaeota.</title>
        <authorList>
            <person name="Deschamps P."/>
            <person name="Zivanovic Y."/>
            <person name="Moreira D."/>
            <person name="Rodriguez-Valera F."/>
            <person name="Lopez-Garcia P."/>
        </authorList>
    </citation>
    <scope>NUCLEOTIDE SEQUENCE</scope>
</reference>
<evidence type="ECO:0000313" key="5">
    <source>
        <dbReference type="EMBL" id="AIF18055.1"/>
    </source>
</evidence>
<dbReference type="AlphaFoldDB" id="A0A075HRG5"/>
<sequence>MVPSGELPGLNQLVTSMDGVEKIDVETSNSSPQTSLPFSIGGSTGGQTSLPFGVGSPSRGEEEIDNSNDVPITTSSEDESEDPPAEIVEQVETPTEQIESPVEQVETTTEQIETPAEQVQVVKLAQPEQEVMLVARILTDDEDDEDETTEVQEPGIQVFQGESTSSETTTYTATEGTVEGVDQDVILHEEDVVYHDFGDEMQVSEVYVDYDSFVDPATTAVSFDPTVMEGTEPELMPARALAVTDLGDSGLQEQAHIGFAALAQSNWKEAADCFRKICNSQPKNAAALNNFGLSLLQQALLVQEERPSPHPADEPHFEASVLALRQAAKASQNDVSVICNLATALSSCHRHDTALKFYDVALSLDPNDVSSINGKAVSMIGIRDFDEATELLRQASQIAPDNELISGNLHRISPMG</sequence>
<dbReference type="EMBL" id="KF901100">
    <property type="protein sequence ID" value="AIF18055.1"/>
    <property type="molecule type" value="Genomic_DNA"/>
</dbReference>
<evidence type="ECO:0000256" key="3">
    <source>
        <dbReference type="PROSITE-ProRule" id="PRU00339"/>
    </source>
</evidence>
<dbReference type="Gene3D" id="1.25.40.10">
    <property type="entry name" value="Tetratricopeptide repeat domain"/>
    <property type="match status" value="2"/>
</dbReference>
<keyword evidence="1" id="KW-0677">Repeat</keyword>
<keyword evidence="2 3" id="KW-0802">TPR repeat</keyword>
<dbReference type="SUPFAM" id="SSF48452">
    <property type="entry name" value="TPR-like"/>
    <property type="match status" value="1"/>
</dbReference>
<dbReference type="InterPro" id="IPR011990">
    <property type="entry name" value="TPR-like_helical_dom_sf"/>
</dbReference>
<feature type="compositionally biased region" description="Polar residues" evidence="4">
    <location>
        <begin position="26"/>
        <end position="37"/>
    </location>
</feature>
<dbReference type="PANTHER" id="PTHR44943">
    <property type="entry name" value="CELLULOSE SYNTHASE OPERON PROTEIN C"/>
    <property type="match status" value="1"/>
</dbReference>
<name>A0A075HRG5_9EURY</name>
<proteinExistence type="predicted"/>
<feature type="repeat" description="TPR" evidence="3">
    <location>
        <begin position="335"/>
        <end position="368"/>
    </location>
</feature>
<dbReference type="InterPro" id="IPR051685">
    <property type="entry name" value="Ycf3/AcsC/BcsC/TPR_MFPF"/>
</dbReference>
<feature type="region of interest" description="Disordered" evidence="4">
    <location>
        <begin position="21"/>
        <end position="102"/>
    </location>
</feature>